<protein>
    <submittedName>
        <fullName evidence="1">Uncharacterized protein</fullName>
    </submittedName>
</protein>
<accession>A0AAE0SAG5</accession>
<gene>
    <name evidence="1" type="ORF">CHS0354_024272</name>
</gene>
<keyword evidence="2" id="KW-1185">Reference proteome</keyword>
<name>A0AAE0SAG5_9BIVA</name>
<dbReference type="Proteomes" id="UP001195483">
    <property type="component" value="Unassembled WGS sequence"/>
</dbReference>
<reference evidence="1" key="3">
    <citation type="submission" date="2023-05" db="EMBL/GenBank/DDBJ databases">
        <authorList>
            <person name="Smith C.H."/>
        </authorList>
    </citation>
    <scope>NUCLEOTIDE SEQUENCE</scope>
    <source>
        <strain evidence="1">CHS0354</strain>
        <tissue evidence="1">Mantle</tissue>
    </source>
</reference>
<proteinExistence type="predicted"/>
<comment type="caution">
    <text evidence="1">The sequence shown here is derived from an EMBL/GenBank/DDBJ whole genome shotgun (WGS) entry which is preliminary data.</text>
</comment>
<evidence type="ECO:0000313" key="2">
    <source>
        <dbReference type="Proteomes" id="UP001195483"/>
    </source>
</evidence>
<organism evidence="1 2">
    <name type="scientific">Potamilus streckersoni</name>
    <dbReference type="NCBI Taxonomy" id="2493646"/>
    <lineage>
        <taxon>Eukaryota</taxon>
        <taxon>Metazoa</taxon>
        <taxon>Spiralia</taxon>
        <taxon>Lophotrochozoa</taxon>
        <taxon>Mollusca</taxon>
        <taxon>Bivalvia</taxon>
        <taxon>Autobranchia</taxon>
        <taxon>Heteroconchia</taxon>
        <taxon>Palaeoheterodonta</taxon>
        <taxon>Unionida</taxon>
        <taxon>Unionoidea</taxon>
        <taxon>Unionidae</taxon>
        <taxon>Ambleminae</taxon>
        <taxon>Lampsilini</taxon>
        <taxon>Potamilus</taxon>
    </lineage>
</organism>
<dbReference type="AlphaFoldDB" id="A0AAE0SAG5"/>
<reference evidence="1" key="2">
    <citation type="journal article" date="2021" name="Genome Biol. Evol.">
        <title>Developing a high-quality reference genome for a parasitic bivalve with doubly uniparental inheritance (Bivalvia: Unionida).</title>
        <authorList>
            <person name="Smith C.H."/>
        </authorList>
    </citation>
    <scope>NUCLEOTIDE SEQUENCE</scope>
    <source>
        <strain evidence="1">CHS0354</strain>
        <tissue evidence="1">Mantle</tissue>
    </source>
</reference>
<sequence length="78" mass="8851">MLTKSGSIWDTKWENNGKAVHTAPKYNCEDLLVLIPKIVPLILGRTNSSYYFTVFLQEEEESGPCVHPTSDPILKETR</sequence>
<dbReference type="EMBL" id="JAEAOA010001438">
    <property type="protein sequence ID" value="KAK3588382.1"/>
    <property type="molecule type" value="Genomic_DNA"/>
</dbReference>
<evidence type="ECO:0000313" key="1">
    <source>
        <dbReference type="EMBL" id="KAK3588382.1"/>
    </source>
</evidence>
<reference evidence="1" key="1">
    <citation type="journal article" date="2021" name="Genome Biol. Evol.">
        <title>A High-Quality Reference Genome for a Parasitic Bivalve with Doubly Uniparental Inheritance (Bivalvia: Unionida).</title>
        <authorList>
            <person name="Smith C.H."/>
        </authorList>
    </citation>
    <scope>NUCLEOTIDE SEQUENCE</scope>
    <source>
        <strain evidence="1">CHS0354</strain>
    </source>
</reference>